<evidence type="ECO:0000256" key="4">
    <source>
        <dbReference type="ARBA" id="ARBA00022801"/>
    </source>
</evidence>
<sequence length="483" mass="53139">LPRMEDFWSSALSVVPVEGNLLVSTADLQGRVYCGDTEFAKVPSSHISTGVAGADLVLYVSGAPSTRFCGPSTLAVAVACNFDQFDRPTAGAVNFCLDQIELNEDGLASESVIEDNVDVAVHEAAHVLGMSSNSYRFFWDPDTGLERTDNTMKFFIASNGQRYASIVTPKVATVARNQFNCQELNGAQLENQPTGENSCTGDHWDERMFYPELLSGVISPTTNYLSPLTLALLEDSGWYKANYTKSHVSPWGHGVGCPFVSSPCLAEQLDCRIPANDDAIDVIYSEEYGDNSMCFETTSGEGRCYNARCIYQDFNLQLQVDGKWYTCEEDFQQIAVSTLSGAFGTTITCPRLSSVCPDMFCPANCAGRGECIFGSAEGNETARPRCKCFDETDTSVGCSDTFVLDGKYLRDAGTLTDKLKTSFFEPLIAVFVDHPDTWTTSSWAWAAALFVVFLLMILCICSSFWPEKEKKRPEMKSRQRYAV</sequence>
<dbReference type="GO" id="GO:0007155">
    <property type="term" value="P:cell adhesion"/>
    <property type="evidence" value="ECO:0007669"/>
    <property type="project" value="InterPro"/>
</dbReference>
<gene>
    <name evidence="10" type="ORF">THAPS_263313</name>
</gene>
<dbReference type="PANTHER" id="PTHR10942">
    <property type="entry name" value="LEISHMANOLYSIN-LIKE PEPTIDASE"/>
    <property type="match status" value="1"/>
</dbReference>
<evidence type="ECO:0000313" key="11">
    <source>
        <dbReference type="Proteomes" id="UP000001449"/>
    </source>
</evidence>
<dbReference type="GO" id="GO:0046872">
    <property type="term" value="F:metal ion binding"/>
    <property type="evidence" value="ECO:0007669"/>
    <property type="project" value="UniProtKB-KW"/>
</dbReference>
<dbReference type="OMA" id="YASTCQH"/>
<dbReference type="FunFam" id="3.90.132.10:FF:000005">
    <property type="entry name" value="Leishmanolysin metalloprotease M8"/>
    <property type="match status" value="1"/>
</dbReference>
<dbReference type="GO" id="GO:0016020">
    <property type="term" value="C:membrane"/>
    <property type="evidence" value="ECO:0007669"/>
    <property type="project" value="InterPro"/>
</dbReference>
<dbReference type="eggNOG" id="KOG2556">
    <property type="taxonomic scope" value="Eukaryota"/>
</dbReference>
<proteinExistence type="inferred from homology"/>
<evidence type="ECO:0008006" key="12">
    <source>
        <dbReference type="Google" id="ProtNLM"/>
    </source>
</evidence>
<feature type="binding site" evidence="8">
    <location>
        <position position="203"/>
    </location>
    <ligand>
        <name>Zn(2+)</name>
        <dbReference type="ChEBI" id="CHEBI:29105"/>
        <note>catalytic</note>
    </ligand>
</feature>
<dbReference type="InterPro" id="IPR001577">
    <property type="entry name" value="Peptidase_M8"/>
</dbReference>
<organism evidence="10 11">
    <name type="scientific">Thalassiosira pseudonana</name>
    <name type="common">Marine diatom</name>
    <name type="synonym">Cyclotella nana</name>
    <dbReference type="NCBI Taxonomy" id="35128"/>
    <lineage>
        <taxon>Eukaryota</taxon>
        <taxon>Sar</taxon>
        <taxon>Stramenopiles</taxon>
        <taxon>Ochrophyta</taxon>
        <taxon>Bacillariophyta</taxon>
        <taxon>Coscinodiscophyceae</taxon>
        <taxon>Thalassiosirophycidae</taxon>
        <taxon>Thalassiosirales</taxon>
        <taxon>Thalassiosiraceae</taxon>
        <taxon>Thalassiosira</taxon>
    </lineage>
</organism>
<feature type="binding site" evidence="8">
    <location>
        <position position="122"/>
    </location>
    <ligand>
        <name>Zn(2+)</name>
        <dbReference type="ChEBI" id="CHEBI:29105"/>
        <note>catalytic</note>
    </ligand>
</feature>
<feature type="non-terminal residue" evidence="10">
    <location>
        <position position="483"/>
    </location>
</feature>
<dbReference type="Pfam" id="PF01457">
    <property type="entry name" value="Peptidase_M8"/>
    <property type="match status" value="1"/>
</dbReference>
<evidence type="ECO:0000256" key="9">
    <source>
        <dbReference type="SAM" id="Phobius"/>
    </source>
</evidence>
<dbReference type="HOGENOM" id="CLU_565755_0_0_1"/>
<evidence type="ECO:0000313" key="10">
    <source>
        <dbReference type="EMBL" id="ACI64717.1"/>
    </source>
</evidence>
<dbReference type="AlphaFoldDB" id="B5YNZ1"/>
<feature type="binding site" evidence="8">
    <location>
        <position position="126"/>
    </location>
    <ligand>
        <name>Zn(2+)</name>
        <dbReference type="ChEBI" id="CHEBI:29105"/>
        <note>catalytic</note>
    </ligand>
</feature>
<evidence type="ECO:0000256" key="3">
    <source>
        <dbReference type="ARBA" id="ARBA00022723"/>
    </source>
</evidence>
<keyword evidence="2" id="KW-0645">Protease</keyword>
<dbReference type="EMBL" id="CP001160">
    <property type="protein sequence ID" value="ACI64717.1"/>
    <property type="molecule type" value="Genomic_DNA"/>
</dbReference>
<comment type="similarity">
    <text evidence="1">Belongs to the peptidase M8 family.</text>
</comment>
<feature type="non-terminal residue" evidence="10">
    <location>
        <position position="1"/>
    </location>
</feature>
<keyword evidence="9" id="KW-0812">Transmembrane</keyword>
<feature type="transmembrane region" description="Helical" evidence="9">
    <location>
        <begin position="443"/>
        <end position="465"/>
    </location>
</feature>
<comment type="cofactor">
    <cofactor evidence="8">
        <name>Zn(2+)</name>
        <dbReference type="ChEBI" id="CHEBI:29105"/>
    </cofactor>
    <text evidence="8">Binds 1 zinc ion per subunit.</text>
</comment>
<evidence type="ECO:0000256" key="5">
    <source>
        <dbReference type="ARBA" id="ARBA00022833"/>
    </source>
</evidence>
<reference evidence="10 11" key="1">
    <citation type="journal article" date="2004" name="Science">
        <title>The genome of the diatom Thalassiosira pseudonana: ecology, evolution, and metabolism.</title>
        <authorList>
            <person name="Armbrust E.V."/>
            <person name="Berges J.A."/>
            <person name="Bowler C."/>
            <person name="Green B.R."/>
            <person name="Martinez D."/>
            <person name="Putnam N.H."/>
            <person name="Zhou S."/>
            <person name="Allen A.E."/>
            <person name="Apt K.E."/>
            <person name="Bechner M."/>
            <person name="Brzezinski M.A."/>
            <person name="Chaal B.K."/>
            <person name="Chiovitti A."/>
            <person name="Davis A.K."/>
            <person name="Demarest M.S."/>
            <person name="Detter J.C."/>
            <person name="Glavina T."/>
            <person name="Goodstein D."/>
            <person name="Hadi M.Z."/>
            <person name="Hellsten U."/>
            <person name="Hildebrand M."/>
            <person name="Jenkins B.D."/>
            <person name="Jurka J."/>
            <person name="Kapitonov V.V."/>
            <person name="Kroger N."/>
            <person name="Lau W.W."/>
            <person name="Lane T.W."/>
            <person name="Larimer F.W."/>
            <person name="Lippmeier J.C."/>
            <person name="Lucas S."/>
            <person name="Medina M."/>
            <person name="Montsant A."/>
            <person name="Obornik M."/>
            <person name="Parker M.S."/>
            <person name="Palenik B."/>
            <person name="Pazour G.J."/>
            <person name="Richardson P.M."/>
            <person name="Rynearson T.A."/>
            <person name="Saito M.A."/>
            <person name="Schwartz D.C."/>
            <person name="Thamatrakoln K."/>
            <person name="Valentin K."/>
            <person name="Vardi A."/>
            <person name="Wilkerson F.P."/>
            <person name="Rokhsar D.S."/>
        </authorList>
    </citation>
    <scope>NUCLEOTIDE SEQUENCE [LARGE SCALE GENOMIC DNA]</scope>
    <source>
        <strain evidence="10 11">CCMP1335</strain>
    </source>
</reference>
<evidence type="ECO:0000256" key="7">
    <source>
        <dbReference type="PIRSR" id="PIRSR601577-1"/>
    </source>
</evidence>
<dbReference type="PANTHER" id="PTHR10942:SF0">
    <property type="entry name" value="LEISHMANOLYSIN-LIKE PEPTIDASE"/>
    <property type="match status" value="1"/>
</dbReference>
<keyword evidence="5 8" id="KW-0862">Zinc</keyword>
<keyword evidence="11" id="KW-1185">Reference proteome</keyword>
<dbReference type="Gene3D" id="3.90.132.10">
    <property type="entry name" value="Leishmanolysin , domain 2"/>
    <property type="match status" value="1"/>
</dbReference>
<accession>B5YNZ1</accession>
<dbReference type="FunFam" id="2.30.34.10:FF:000007">
    <property type="entry name" value="Predicted protein"/>
    <property type="match status" value="1"/>
</dbReference>
<dbReference type="KEGG" id="tps:THAPS_263313"/>
<dbReference type="Gene3D" id="2.30.34.10">
    <property type="entry name" value="Leishmanolysin domain 4"/>
    <property type="match status" value="1"/>
</dbReference>
<dbReference type="GeneID" id="7450616"/>
<evidence type="ECO:0000256" key="6">
    <source>
        <dbReference type="ARBA" id="ARBA00023049"/>
    </source>
</evidence>
<evidence type="ECO:0000256" key="2">
    <source>
        <dbReference type="ARBA" id="ARBA00022670"/>
    </source>
</evidence>
<keyword evidence="9" id="KW-1133">Transmembrane helix</keyword>
<protein>
    <recommendedName>
        <fullName evidence="12">Leishmanolysin-like peptidase</fullName>
    </recommendedName>
</protein>
<dbReference type="Proteomes" id="UP000001449">
    <property type="component" value="Chromosome 7"/>
</dbReference>
<dbReference type="PaxDb" id="35128-Thaps263313"/>
<evidence type="ECO:0000256" key="8">
    <source>
        <dbReference type="PIRSR" id="PIRSR601577-2"/>
    </source>
</evidence>
<evidence type="ECO:0000256" key="1">
    <source>
        <dbReference type="ARBA" id="ARBA00005860"/>
    </source>
</evidence>
<name>B5YNZ1_THAPS</name>
<dbReference type="InParanoid" id="B5YNZ1"/>
<feature type="active site" evidence="7">
    <location>
        <position position="123"/>
    </location>
</feature>
<keyword evidence="6 8" id="KW-0482">Metalloprotease</keyword>
<keyword evidence="9" id="KW-0472">Membrane</keyword>
<dbReference type="GO" id="GO:0008233">
    <property type="term" value="F:peptidase activity"/>
    <property type="evidence" value="ECO:0000318"/>
    <property type="project" value="GO_Central"/>
</dbReference>
<dbReference type="Gene3D" id="3.10.170.20">
    <property type="match status" value="1"/>
</dbReference>
<dbReference type="SUPFAM" id="SSF55486">
    <property type="entry name" value="Metalloproteases ('zincins'), catalytic domain"/>
    <property type="match status" value="1"/>
</dbReference>
<dbReference type="GO" id="GO:0005737">
    <property type="term" value="C:cytoplasm"/>
    <property type="evidence" value="ECO:0000318"/>
    <property type="project" value="GO_Central"/>
</dbReference>
<dbReference type="GO" id="GO:0004222">
    <property type="term" value="F:metalloendopeptidase activity"/>
    <property type="evidence" value="ECO:0007669"/>
    <property type="project" value="InterPro"/>
</dbReference>
<dbReference type="RefSeq" id="XP_002296000.1">
    <property type="nucleotide sequence ID" value="XM_002295964.1"/>
</dbReference>
<dbReference type="GO" id="GO:0006508">
    <property type="term" value="P:proteolysis"/>
    <property type="evidence" value="ECO:0007669"/>
    <property type="project" value="UniProtKB-KW"/>
</dbReference>
<reference evidence="10 11" key="2">
    <citation type="journal article" date="2008" name="Nature">
        <title>The Phaeodactylum genome reveals the evolutionary history of diatom genomes.</title>
        <authorList>
            <person name="Bowler C."/>
            <person name="Allen A.E."/>
            <person name="Badger J.H."/>
            <person name="Grimwood J."/>
            <person name="Jabbari K."/>
            <person name="Kuo A."/>
            <person name="Maheswari U."/>
            <person name="Martens C."/>
            <person name="Maumus F."/>
            <person name="Otillar R.P."/>
            <person name="Rayko E."/>
            <person name="Salamov A."/>
            <person name="Vandepoele K."/>
            <person name="Beszteri B."/>
            <person name="Gruber A."/>
            <person name="Heijde M."/>
            <person name="Katinka M."/>
            <person name="Mock T."/>
            <person name="Valentin K."/>
            <person name="Verret F."/>
            <person name="Berges J.A."/>
            <person name="Brownlee C."/>
            <person name="Cadoret J.P."/>
            <person name="Chiovitti A."/>
            <person name="Choi C.J."/>
            <person name="Coesel S."/>
            <person name="De Martino A."/>
            <person name="Detter J.C."/>
            <person name="Durkin C."/>
            <person name="Falciatore A."/>
            <person name="Fournet J."/>
            <person name="Haruta M."/>
            <person name="Huysman M.J."/>
            <person name="Jenkins B.D."/>
            <person name="Jiroutova K."/>
            <person name="Jorgensen R.E."/>
            <person name="Joubert Y."/>
            <person name="Kaplan A."/>
            <person name="Kroger N."/>
            <person name="Kroth P.G."/>
            <person name="La Roche J."/>
            <person name="Lindquist E."/>
            <person name="Lommer M."/>
            <person name="Martin-Jezequel V."/>
            <person name="Lopez P.J."/>
            <person name="Lucas S."/>
            <person name="Mangogna M."/>
            <person name="McGinnis K."/>
            <person name="Medlin L.K."/>
            <person name="Montsant A."/>
            <person name="Oudot-Le Secq M.P."/>
            <person name="Napoli C."/>
            <person name="Obornik M."/>
            <person name="Parker M.S."/>
            <person name="Petit J.L."/>
            <person name="Porcel B.M."/>
            <person name="Poulsen N."/>
            <person name="Robison M."/>
            <person name="Rychlewski L."/>
            <person name="Rynearson T.A."/>
            <person name="Schmutz J."/>
            <person name="Shapiro H."/>
            <person name="Siaut M."/>
            <person name="Stanley M."/>
            <person name="Sussman M.R."/>
            <person name="Taylor A.R."/>
            <person name="Vardi A."/>
            <person name="von Dassow P."/>
            <person name="Vyverman W."/>
            <person name="Willis A."/>
            <person name="Wyrwicz L.S."/>
            <person name="Rokhsar D.S."/>
            <person name="Weissenbach J."/>
            <person name="Armbrust E.V."/>
            <person name="Green B.R."/>
            <person name="Van de Peer Y."/>
            <person name="Grigoriev I.V."/>
        </authorList>
    </citation>
    <scope>NUCLEOTIDE SEQUENCE [LARGE SCALE GENOMIC DNA]</scope>
    <source>
        <strain evidence="10 11">CCMP1335</strain>
    </source>
</reference>
<keyword evidence="3 8" id="KW-0479">Metal-binding</keyword>
<keyword evidence="4" id="KW-0378">Hydrolase</keyword>